<keyword evidence="2" id="KW-1185">Reference proteome</keyword>
<dbReference type="RefSeq" id="WP_379995985.1">
    <property type="nucleotide sequence ID" value="NZ_JBHSGN010000067.1"/>
</dbReference>
<evidence type="ECO:0008006" key="3">
    <source>
        <dbReference type="Google" id="ProtNLM"/>
    </source>
</evidence>
<dbReference type="EMBL" id="JBHSGN010000067">
    <property type="protein sequence ID" value="MFC4674068.1"/>
    <property type="molecule type" value="Genomic_DNA"/>
</dbReference>
<gene>
    <name evidence="1" type="ORF">ACFO6W_10205</name>
</gene>
<dbReference type="Proteomes" id="UP001596023">
    <property type="component" value="Unassembled WGS sequence"/>
</dbReference>
<organism evidence="1 2">
    <name type="scientific">Dysgonomonas termitidis</name>
    <dbReference type="NCBI Taxonomy" id="1516126"/>
    <lineage>
        <taxon>Bacteria</taxon>
        <taxon>Pseudomonadati</taxon>
        <taxon>Bacteroidota</taxon>
        <taxon>Bacteroidia</taxon>
        <taxon>Bacteroidales</taxon>
        <taxon>Dysgonomonadaceae</taxon>
        <taxon>Dysgonomonas</taxon>
    </lineage>
</organism>
<comment type="caution">
    <text evidence="1">The sequence shown here is derived from an EMBL/GenBank/DDBJ whole genome shotgun (WGS) entry which is preliminary data.</text>
</comment>
<evidence type="ECO:0000313" key="1">
    <source>
        <dbReference type="EMBL" id="MFC4674068.1"/>
    </source>
</evidence>
<proteinExistence type="predicted"/>
<accession>A0ABV9KVP5</accession>
<name>A0ABV9KVP5_9BACT</name>
<protein>
    <recommendedName>
        <fullName evidence="3">Transposase</fullName>
    </recommendedName>
</protein>
<reference evidence="2" key="1">
    <citation type="journal article" date="2019" name="Int. J. Syst. Evol. Microbiol.">
        <title>The Global Catalogue of Microorganisms (GCM) 10K type strain sequencing project: providing services to taxonomists for standard genome sequencing and annotation.</title>
        <authorList>
            <consortium name="The Broad Institute Genomics Platform"/>
            <consortium name="The Broad Institute Genome Sequencing Center for Infectious Disease"/>
            <person name="Wu L."/>
            <person name="Ma J."/>
        </authorList>
    </citation>
    <scope>NUCLEOTIDE SEQUENCE [LARGE SCALE GENOMIC DNA]</scope>
    <source>
        <strain evidence="2">CCUG 66188</strain>
    </source>
</reference>
<evidence type="ECO:0000313" key="2">
    <source>
        <dbReference type="Proteomes" id="UP001596023"/>
    </source>
</evidence>
<sequence length="71" mass="8300">MTVFVFIRQRPLKVTTYTSLAALYEANKSIINVSRSILYKWKFDAYDYVNSRFIIAKTESQSTGDVRKVQQ</sequence>